<evidence type="ECO:0000313" key="2">
    <source>
        <dbReference type="EMBL" id="RPE86079.1"/>
    </source>
</evidence>
<comment type="caution">
    <text evidence="2">The sequence shown here is derived from an EMBL/GenBank/DDBJ whole genome shotgun (WGS) entry which is preliminary data.</text>
</comment>
<organism evidence="2 3">
    <name type="scientific">Vespertiliibacter pulmonis</name>
    <dbReference type="NCBI Taxonomy" id="1443036"/>
    <lineage>
        <taxon>Bacteria</taxon>
        <taxon>Pseudomonadati</taxon>
        <taxon>Pseudomonadota</taxon>
        <taxon>Gammaproteobacteria</taxon>
        <taxon>Pasteurellales</taxon>
        <taxon>Pasteurellaceae</taxon>
        <taxon>Vespertiliibacter</taxon>
    </lineage>
</organism>
<feature type="coiled-coil region" evidence="1">
    <location>
        <begin position="35"/>
        <end position="76"/>
    </location>
</feature>
<reference evidence="2 3" key="1">
    <citation type="submission" date="2018-11" db="EMBL/GenBank/DDBJ databases">
        <title>Genomic Encyclopedia of Type Strains, Phase IV (KMG-IV): sequencing the most valuable type-strain genomes for metagenomic binning, comparative biology and taxonomic classification.</title>
        <authorList>
            <person name="Goeker M."/>
        </authorList>
    </citation>
    <scope>NUCLEOTIDE SEQUENCE [LARGE SCALE GENOMIC DNA]</scope>
    <source>
        <strain evidence="2 3">DSM 27238</strain>
    </source>
</reference>
<proteinExistence type="predicted"/>
<dbReference type="EMBL" id="RKQP01000001">
    <property type="protein sequence ID" value="RPE86079.1"/>
    <property type="molecule type" value="Genomic_DNA"/>
</dbReference>
<dbReference type="OrthoDB" id="9983860at2"/>
<evidence type="ECO:0000256" key="1">
    <source>
        <dbReference type="SAM" id="Coils"/>
    </source>
</evidence>
<evidence type="ECO:0000313" key="3">
    <source>
        <dbReference type="Proteomes" id="UP000281691"/>
    </source>
</evidence>
<accession>A0A3N4W159</accession>
<protein>
    <submittedName>
        <fullName evidence="2">Uncharacterized protein</fullName>
    </submittedName>
</protein>
<keyword evidence="1" id="KW-0175">Coiled coil</keyword>
<dbReference type="AlphaFoldDB" id="A0A3N4W159"/>
<dbReference type="RefSeq" id="WP_124210637.1">
    <property type="nucleotide sequence ID" value="NZ_CP016615.1"/>
</dbReference>
<dbReference type="Proteomes" id="UP000281691">
    <property type="component" value="Unassembled WGS sequence"/>
</dbReference>
<sequence>MKLPYNPFTLRRQLKYYISLCNAQGQDIVNANEHIAQLIDESNHKTKLIQRLEKDLEIANNQIKASEIAVELITNQKGK</sequence>
<gene>
    <name evidence="2" type="ORF">EDC46_0471</name>
</gene>
<name>A0A3N4W159_9PAST</name>
<keyword evidence="3" id="KW-1185">Reference proteome</keyword>